<dbReference type="Proteomes" id="UP000222542">
    <property type="component" value="Unassembled WGS sequence"/>
</dbReference>
<dbReference type="InterPro" id="IPR038069">
    <property type="entry name" value="Pelota/DOM34_N"/>
</dbReference>
<dbReference type="FunFam" id="3.30.1330.30:FF:000008">
    <property type="entry name" value="Protein pelota homolog"/>
    <property type="match status" value="1"/>
</dbReference>
<gene>
    <name evidence="7" type="ORF">T459_26121</name>
</gene>
<dbReference type="SMART" id="SM01194">
    <property type="entry name" value="eRF1_1"/>
    <property type="match status" value="1"/>
</dbReference>
<reference evidence="7 8" key="1">
    <citation type="journal article" date="2014" name="Nat. Genet.">
        <title>Genome sequence of the hot pepper provides insights into the evolution of pungency in Capsicum species.</title>
        <authorList>
            <person name="Kim S."/>
            <person name="Park M."/>
            <person name="Yeom S.I."/>
            <person name="Kim Y.M."/>
            <person name="Lee J.M."/>
            <person name="Lee H.A."/>
            <person name="Seo E."/>
            <person name="Choi J."/>
            <person name="Cheong K."/>
            <person name="Kim K.T."/>
            <person name="Jung K."/>
            <person name="Lee G.W."/>
            <person name="Oh S.K."/>
            <person name="Bae C."/>
            <person name="Kim S.B."/>
            <person name="Lee H.Y."/>
            <person name="Kim S.Y."/>
            <person name="Kim M.S."/>
            <person name="Kang B.C."/>
            <person name="Jo Y.D."/>
            <person name="Yang H.B."/>
            <person name="Jeong H.J."/>
            <person name="Kang W.H."/>
            <person name="Kwon J.K."/>
            <person name="Shin C."/>
            <person name="Lim J.Y."/>
            <person name="Park J.H."/>
            <person name="Huh J.H."/>
            <person name="Kim J.S."/>
            <person name="Kim B.D."/>
            <person name="Cohen O."/>
            <person name="Paran I."/>
            <person name="Suh M.C."/>
            <person name="Lee S.B."/>
            <person name="Kim Y.K."/>
            <person name="Shin Y."/>
            <person name="Noh S.J."/>
            <person name="Park J."/>
            <person name="Seo Y.S."/>
            <person name="Kwon S.Y."/>
            <person name="Kim H.A."/>
            <person name="Park J.M."/>
            <person name="Kim H.J."/>
            <person name="Choi S.B."/>
            <person name="Bosland P.W."/>
            <person name="Reeves G."/>
            <person name="Jo S.H."/>
            <person name="Lee B.W."/>
            <person name="Cho H.T."/>
            <person name="Choi H.S."/>
            <person name="Lee M.S."/>
            <person name="Yu Y."/>
            <person name="Do Choi Y."/>
            <person name="Park B.S."/>
            <person name="van Deynze A."/>
            <person name="Ashrafi H."/>
            <person name="Hill T."/>
            <person name="Kim W.T."/>
            <person name="Pai H.S."/>
            <person name="Ahn H.K."/>
            <person name="Yeam I."/>
            <person name="Giovannoni J.J."/>
            <person name="Rose J.K."/>
            <person name="Sorensen I."/>
            <person name="Lee S.J."/>
            <person name="Kim R.W."/>
            <person name="Choi I.Y."/>
            <person name="Choi B.S."/>
            <person name="Lim J.S."/>
            <person name="Lee Y.H."/>
            <person name="Choi D."/>
        </authorList>
    </citation>
    <scope>NUCLEOTIDE SEQUENCE [LARGE SCALE GENOMIC DNA]</scope>
    <source>
        <strain evidence="8">cv. CM334</strain>
    </source>
</reference>
<evidence type="ECO:0000256" key="4">
    <source>
        <dbReference type="ARBA" id="ARBA00022490"/>
    </source>
</evidence>
<dbReference type="Gramene" id="PHT71017">
    <property type="protein sequence ID" value="PHT71017"/>
    <property type="gene ID" value="T459_26121"/>
</dbReference>
<dbReference type="EMBL" id="AYRZ02000010">
    <property type="protein sequence ID" value="PHT71017.1"/>
    <property type="molecule type" value="Genomic_DNA"/>
</dbReference>
<reference evidence="7 8" key="2">
    <citation type="journal article" date="2017" name="Genome Biol.">
        <title>New reference genome sequences of hot pepper reveal the massive evolution of plant disease-resistance genes by retroduplication.</title>
        <authorList>
            <person name="Kim S."/>
            <person name="Park J."/>
            <person name="Yeom S.I."/>
            <person name="Kim Y.M."/>
            <person name="Seo E."/>
            <person name="Kim K.T."/>
            <person name="Kim M.S."/>
            <person name="Lee J.M."/>
            <person name="Cheong K."/>
            <person name="Shin H.S."/>
            <person name="Kim S.B."/>
            <person name="Han K."/>
            <person name="Lee J."/>
            <person name="Park M."/>
            <person name="Lee H.A."/>
            <person name="Lee H.Y."/>
            <person name="Lee Y."/>
            <person name="Oh S."/>
            <person name="Lee J.H."/>
            <person name="Choi E."/>
            <person name="Choi E."/>
            <person name="Lee S.E."/>
            <person name="Jeon J."/>
            <person name="Kim H."/>
            <person name="Choi G."/>
            <person name="Song H."/>
            <person name="Lee J."/>
            <person name="Lee S.C."/>
            <person name="Kwon J.K."/>
            <person name="Lee H.Y."/>
            <person name="Koo N."/>
            <person name="Hong Y."/>
            <person name="Kim R.W."/>
            <person name="Kang W.H."/>
            <person name="Huh J.H."/>
            <person name="Kang B.C."/>
            <person name="Yang T.J."/>
            <person name="Lee Y.H."/>
            <person name="Bennetzen J.L."/>
            <person name="Choi D."/>
        </authorList>
    </citation>
    <scope>NUCLEOTIDE SEQUENCE [LARGE SCALE GENOMIC DNA]</scope>
    <source>
        <strain evidence="8">cv. CM334</strain>
    </source>
</reference>
<dbReference type="InterPro" id="IPR005140">
    <property type="entry name" value="eRF1_Pelota-like_N"/>
</dbReference>
<comment type="caution">
    <text evidence="7">The sequence shown here is derived from an EMBL/GenBank/DDBJ whole genome shotgun (WGS) entry which is preliminary data.</text>
</comment>
<evidence type="ECO:0000256" key="1">
    <source>
        <dbReference type="ARBA" id="ARBA00001968"/>
    </source>
</evidence>
<feature type="domain" description="eRF1/Pelota-like N-terminal" evidence="6">
    <location>
        <begin position="1"/>
        <end position="131"/>
    </location>
</feature>
<dbReference type="InterPro" id="IPR004405">
    <property type="entry name" value="TF_pelota"/>
</dbReference>
<evidence type="ECO:0000256" key="3">
    <source>
        <dbReference type="ARBA" id="ARBA00009504"/>
    </source>
</evidence>
<evidence type="ECO:0000256" key="2">
    <source>
        <dbReference type="ARBA" id="ARBA00004496"/>
    </source>
</evidence>
<dbReference type="GO" id="GO:0070481">
    <property type="term" value="P:nuclear-transcribed mRNA catabolic process, non-stop decay"/>
    <property type="evidence" value="ECO:0007669"/>
    <property type="project" value="InterPro"/>
</dbReference>
<dbReference type="Gene3D" id="3.30.1330.30">
    <property type="match status" value="1"/>
</dbReference>
<comment type="cofactor">
    <cofactor evidence="1">
        <name>a divalent metal cation</name>
        <dbReference type="ChEBI" id="CHEBI:60240"/>
    </cofactor>
</comment>
<accession>A0A2G2YMP1</accession>
<dbReference type="GO" id="GO:0046872">
    <property type="term" value="F:metal ion binding"/>
    <property type="evidence" value="ECO:0007669"/>
    <property type="project" value="UniProtKB-KW"/>
</dbReference>
<keyword evidence="5" id="KW-0479">Metal-binding</keyword>
<name>A0A2G2YMP1_CAPAN</name>
<dbReference type="Pfam" id="PF26356">
    <property type="entry name" value="Pelota_N"/>
    <property type="match status" value="1"/>
</dbReference>
<dbReference type="SUPFAM" id="SSF55315">
    <property type="entry name" value="L30e-like"/>
    <property type="match status" value="1"/>
</dbReference>
<evidence type="ECO:0000256" key="5">
    <source>
        <dbReference type="ARBA" id="ARBA00022723"/>
    </source>
</evidence>
<evidence type="ECO:0000259" key="6">
    <source>
        <dbReference type="SMART" id="SM01194"/>
    </source>
</evidence>
<dbReference type="OMA" id="VSFRKHI"/>
<keyword evidence="4" id="KW-0963">Cytoplasm</keyword>
<keyword evidence="8" id="KW-1185">Reference proteome</keyword>
<dbReference type="Gene3D" id="2.30.30.870">
    <property type="entry name" value="Pelota, domain A"/>
    <property type="match status" value="1"/>
</dbReference>
<dbReference type="InterPro" id="IPR029064">
    <property type="entry name" value="Ribosomal_eL30-like_sf"/>
</dbReference>
<dbReference type="InterPro" id="IPR005142">
    <property type="entry name" value="eRF1_3"/>
</dbReference>
<comment type="subcellular location">
    <subcellularLocation>
        <location evidence="2">Cytoplasm</location>
    </subcellularLocation>
</comment>
<organism evidence="7 8">
    <name type="scientific">Capsicum annuum</name>
    <name type="common">Capsicum pepper</name>
    <dbReference type="NCBI Taxonomy" id="4072"/>
    <lineage>
        <taxon>Eukaryota</taxon>
        <taxon>Viridiplantae</taxon>
        <taxon>Streptophyta</taxon>
        <taxon>Embryophyta</taxon>
        <taxon>Tracheophyta</taxon>
        <taxon>Spermatophyta</taxon>
        <taxon>Magnoliopsida</taxon>
        <taxon>eudicotyledons</taxon>
        <taxon>Gunneridae</taxon>
        <taxon>Pentapetalae</taxon>
        <taxon>asterids</taxon>
        <taxon>lamiids</taxon>
        <taxon>Solanales</taxon>
        <taxon>Solanaceae</taxon>
        <taxon>Solanoideae</taxon>
        <taxon>Capsiceae</taxon>
        <taxon>Capsicum</taxon>
    </lineage>
</organism>
<sequence>MKFSGEKLIPHKPGTITIIPEKPRDIWLLFNLIVNGDIIFSSTTRKIQNSPDSSRMKNNSRIKLELEIRILSMEYEKDCSILRVRGKTIKSNEHVKSGVFQTLELEIKKKFNLTKKIWDEETIRVLKDEPGQKKESEHDFGSRKRVELNMNLLEKFMNMVATNSDRACYGTQSVEYAHELMAIDTLLITEKVFENNDFKVRKKYCELKKSVIEAGGKVLQFNDVEGDKLAPMTGVAAILRFPIPNLDDLVL</sequence>
<protein>
    <recommendedName>
        <fullName evidence="6">eRF1/Pelota-like N-terminal domain-containing protein</fullName>
    </recommendedName>
</protein>
<dbReference type="STRING" id="4072.A0A2G2YMP1"/>
<dbReference type="Pfam" id="PF03465">
    <property type="entry name" value="eRF1_3"/>
    <property type="match status" value="1"/>
</dbReference>
<dbReference type="AlphaFoldDB" id="A0A2G2YMP1"/>
<proteinExistence type="inferred from homology"/>
<dbReference type="SUPFAM" id="SSF159065">
    <property type="entry name" value="Dom34/Pelota N-terminal domain-like"/>
    <property type="match status" value="1"/>
</dbReference>
<dbReference type="PANTHER" id="PTHR10853:SF3">
    <property type="entry name" value="EUKARYOTIC RELEASE FACTOR 1 (ERF1) FAMILY PROTEIN"/>
    <property type="match status" value="1"/>
</dbReference>
<dbReference type="GO" id="GO:0005737">
    <property type="term" value="C:cytoplasm"/>
    <property type="evidence" value="ECO:0007669"/>
    <property type="project" value="UniProtKB-SubCell"/>
</dbReference>
<evidence type="ECO:0000313" key="7">
    <source>
        <dbReference type="EMBL" id="PHT71017.1"/>
    </source>
</evidence>
<evidence type="ECO:0000313" key="8">
    <source>
        <dbReference type="Proteomes" id="UP000222542"/>
    </source>
</evidence>
<dbReference type="InterPro" id="IPR058547">
    <property type="entry name" value="Pelota_N"/>
</dbReference>
<dbReference type="PANTHER" id="PTHR10853">
    <property type="entry name" value="PELOTA"/>
    <property type="match status" value="1"/>
</dbReference>
<comment type="similarity">
    <text evidence="3">Belongs to the eukaryotic release factor 1 family. Pelota subfamily.</text>
</comment>
<dbReference type="FunFam" id="2.30.30.870:FF:000002">
    <property type="entry name" value="Protein pelota homolog"/>
    <property type="match status" value="1"/>
</dbReference>
<dbReference type="GO" id="GO:0070966">
    <property type="term" value="P:nuclear-transcribed mRNA catabolic process, no-go decay"/>
    <property type="evidence" value="ECO:0007669"/>
    <property type="project" value="InterPro"/>
</dbReference>
<dbReference type="GO" id="GO:0071025">
    <property type="term" value="P:RNA surveillance"/>
    <property type="evidence" value="ECO:0007669"/>
    <property type="project" value="InterPro"/>
</dbReference>